<dbReference type="InterPro" id="IPR005115">
    <property type="entry name" value="Gly_transporter"/>
</dbReference>
<accession>A0A094QLI1</accession>
<dbReference type="PANTHER" id="PTHR30506:SF3">
    <property type="entry name" value="UPF0126 INNER MEMBRANE PROTEIN YADS-RELATED"/>
    <property type="match status" value="1"/>
</dbReference>
<evidence type="ECO:0000313" key="8">
    <source>
        <dbReference type="EMBL" id="KGA15356.1"/>
    </source>
</evidence>
<evidence type="ECO:0000256" key="4">
    <source>
        <dbReference type="ARBA" id="ARBA00022989"/>
    </source>
</evidence>
<feature type="transmembrane region" description="Helical" evidence="6">
    <location>
        <begin position="6"/>
        <end position="26"/>
    </location>
</feature>
<feature type="transmembrane region" description="Helical" evidence="6">
    <location>
        <begin position="33"/>
        <end position="55"/>
    </location>
</feature>
<proteinExistence type="predicted"/>
<evidence type="ECO:0000256" key="6">
    <source>
        <dbReference type="SAM" id="Phobius"/>
    </source>
</evidence>
<protein>
    <recommendedName>
        <fullName evidence="7">Glycine transporter domain-containing protein</fullName>
    </recommendedName>
</protein>
<feature type="transmembrane region" description="Helical" evidence="6">
    <location>
        <begin position="117"/>
        <end position="134"/>
    </location>
</feature>
<evidence type="ECO:0000256" key="5">
    <source>
        <dbReference type="ARBA" id="ARBA00023136"/>
    </source>
</evidence>
<evidence type="ECO:0000259" key="7">
    <source>
        <dbReference type="Pfam" id="PF03458"/>
    </source>
</evidence>
<feature type="transmembrane region" description="Helical" evidence="6">
    <location>
        <begin position="61"/>
        <end position="81"/>
    </location>
</feature>
<organism evidence="8">
    <name type="scientific">freshwater metagenome</name>
    <dbReference type="NCBI Taxonomy" id="449393"/>
    <lineage>
        <taxon>unclassified sequences</taxon>
        <taxon>metagenomes</taxon>
        <taxon>ecological metagenomes</taxon>
    </lineage>
</organism>
<feature type="domain" description="Glycine transporter" evidence="7">
    <location>
        <begin position="93"/>
        <end position="165"/>
    </location>
</feature>
<keyword evidence="3 6" id="KW-0812">Transmembrane</keyword>
<keyword evidence="5 6" id="KW-0472">Membrane</keyword>
<dbReference type="EMBL" id="JNSK01000098">
    <property type="protein sequence ID" value="KGA15356.1"/>
    <property type="molecule type" value="Genomic_DNA"/>
</dbReference>
<sequence length="203" mass="21293">MDLELLVTLLDLAGTFAFALVGARIAANKGLDYGGIAFIAAIASLAGGTFRNLLLGEKPPWVLHGWLFLGVLLAIVITLSIKRTTPVGRFVLTLDTIGLAVCSVSGAQFALTQGAPFASAVILGLIGAVTGGLLRDVLCQVEPVLLHRETIGTSCLAGSLVYVSCDYFGVNQIFSVVLGSAVVILVRELSIKYDWHLPKVGGR</sequence>
<reference evidence="8" key="1">
    <citation type="submission" date="2014-05" db="EMBL/GenBank/DDBJ databases">
        <title>Key roles for freshwater Actinobacteria revealed by deep metagenomic sequencing.</title>
        <authorList>
            <person name="Ghai R."/>
            <person name="Mizuno C.M."/>
            <person name="Picazo A."/>
            <person name="Camacho A."/>
            <person name="Rodriguez-Valera F."/>
        </authorList>
    </citation>
    <scope>NUCLEOTIDE SEQUENCE</scope>
</reference>
<dbReference type="PANTHER" id="PTHR30506">
    <property type="entry name" value="INNER MEMBRANE PROTEIN"/>
    <property type="match status" value="1"/>
</dbReference>
<evidence type="ECO:0000256" key="1">
    <source>
        <dbReference type="ARBA" id="ARBA00004651"/>
    </source>
</evidence>
<feature type="transmembrane region" description="Helical" evidence="6">
    <location>
        <begin position="169"/>
        <end position="186"/>
    </location>
</feature>
<name>A0A094QLI1_9ZZZZ</name>
<feature type="transmembrane region" description="Helical" evidence="6">
    <location>
        <begin position="90"/>
        <end position="111"/>
    </location>
</feature>
<dbReference type="AlphaFoldDB" id="A0A094QLI1"/>
<comment type="caution">
    <text evidence="8">The sequence shown here is derived from an EMBL/GenBank/DDBJ whole genome shotgun (WGS) entry which is preliminary data.</text>
</comment>
<comment type="subcellular location">
    <subcellularLocation>
        <location evidence="1">Cell membrane</location>
        <topology evidence="1">Multi-pass membrane protein</topology>
    </subcellularLocation>
</comment>
<dbReference type="Pfam" id="PF03458">
    <property type="entry name" value="Gly_transporter"/>
    <property type="match status" value="2"/>
</dbReference>
<evidence type="ECO:0000256" key="3">
    <source>
        <dbReference type="ARBA" id="ARBA00022692"/>
    </source>
</evidence>
<evidence type="ECO:0000256" key="2">
    <source>
        <dbReference type="ARBA" id="ARBA00022475"/>
    </source>
</evidence>
<gene>
    <name evidence="8" type="ORF">GM50_17455</name>
</gene>
<feature type="domain" description="Glycine transporter" evidence="7">
    <location>
        <begin position="9"/>
        <end position="79"/>
    </location>
</feature>
<keyword evidence="4 6" id="KW-1133">Transmembrane helix</keyword>
<dbReference type="GO" id="GO:0005886">
    <property type="term" value="C:plasma membrane"/>
    <property type="evidence" value="ECO:0007669"/>
    <property type="project" value="UniProtKB-SubCell"/>
</dbReference>
<keyword evidence="2" id="KW-1003">Cell membrane</keyword>